<dbReference type="Proteomes" id="UP000092634">
    <property type="component" value="Unassembled WGS sequence"/>
</dbReference>
<proteinExistence type="predicted"/>
<evidence type="ECO:0000259" key="2">
    <source>
        <dbReference type="Pfam" id="PF25513"/>
    </source>
</evidence>
<dbReference type="InterPro" id="IPR057915">
    <property type="entry name" value="P2_C"/>
</dbReference>
<feature type="domain" description="Viral coat protein P2 N-terminal" evidence="1">
    <location>
        <begin position="6"/>
        <end position="133"/>
    </location>
</feature>
<name>A0A1E8PMQ2_9BURK</name>
<dbReference type="InterPro" id="IPR041377">
    <property type="entry name" value="P2_N"/>
</dbReference>
<organism evidence="3 4">
    <name type="scientific">Janthinobacterium lividum</name>
    <dbReference type="NCBI Taxonomy" id="29581"/>
    <lineage>
        <taxon>Bacteria</taxon>
        <taxon>Pseudomonadati</taxon>
        <taxon>Pseudomonadota</taxon>
        <taxon>Betaproteobacteria</taxon>
        <taxon>Burkholderiales</taxon>
        <taxon>Oxalobacteraceae</taxon>
        <taxon>Janthinobacterium</taxon>
    </lineage>
</organism>
<sequence length="274" mass="29495">MGLRLKCLPFNNVVANGVATLDLSSLLGTTIERITLQLGGTALTKAMLTSIQMKANGKIIYDTSGARRDTCMQYRGITANAGFLVLDFSEIRSKTELGQSLGSIDTTMGVTSLKMEIAIAGATAPTLQAWAEVDRPQVDVSQASTRPLIARVHSSNQTIGGSGQFSISVPHFAVSEGGSIYKRIAIFSANMTGLLIKKNGVVVEENIKSLNDYQQMEYKKVPQAGLYMMDFITDDNQTQALNTRDAQTMEILGTFSAGETIVIEVEVLEPLGAF</sequence>
<dbReference type="EMBL" id="MAQB02000003">
    <property type="protein sequence ID" value="OFJ47588.1"/>
    <property type="molecule type" value="Genomic_DNA"/>
</dbReference>
<evidence type="ECO:0000313" key="4">
    <source>
        <dbReference type="Proteomes" id="UP000092634"/>
    </source>
</evidence>
<reference evidence="3 4" key="1">
    <citation type="submission" date="2016-10" db="EMBL/GenBank/DDBJ databases">
        <title>Updated version of Genome Assembly of Janthinobacterium lividum ERGS5:01.</title>
        <authorList>
            <person name="Kumar R."/>
            <person name="Acharya V."/>
            <person name="Singh D."/>
        </authorList>
    </citation>
    <scope>NUCLEOTIDE SEQUENCE [LARGE SCALE GENOMIC DNA]</scope>
    <source>
        <strain evidence="3 4">ERGS5:01</strain>
    </source>
</reference>
<dbReference type="InterPro" id="IPR053751">
    <property type="entry name" value="Viral_Major_Capsid_sf"/>
</dbReference>
<evidence type="ECO:0000313" key="3">
    <source>
        <dbReference type="EMBL" id="OFJ47588.1"/>
    </source>
</evidence>
<feature type="domain" description="Viral coat protein P2 C-terminal" evidence="2">
    <location>
        <begin position="149"/>
        <end position="270"/>
    </location>
</feature>
<evidence type="ECO:0000259" key="1">
    <source>
        <dbReference type="Pfam" id="PF18628"/>
    </source>
</evidence>
<comment type="caution">
    <text evidence="3">The sequence shown here is derived from an EMBL/GenBank/DDBJ whole genome shotgun (WGS) entry which is preliminary data.</text>
</comment>
<dbReference type="Gene3D" id="2.60.120.730">
    <property type="match status" value="2"/>
</dbReference>
<accession>A0A1E8PMQ2</accession>
<dbReference type="Pfam" id="PF25513">
    <property type="entry name" value="P2_C"/>
    <property type="match status" value="1"/>
</dbReference>
<dbReference type="Pfam" id="PF18628">
    <property type="entry name" value="P2_N"/>
    <property type="match status" value="1"/>
</dbReference>
<protein>
    <submittedName>
        <fullName evidence="3">Uncharacterized protein</fullName>
    </submittedName>
</protein>
<dbReference type="AlphaFoldDB" id="A0A1E8PMQ2"/>
<gene>
    <name evidence="3" type="ORF">BA896_023300</name>
</gene>